<dbReference type="InterPro" id="IPR012296">
    <property type="entry name" value="Nuclease_put_TT1808"/>
</dbReference>
<comment type="caution">
    <text evidence="2">The sequence shown here is derived from an EMBL/GenBank/DDBJ whole genome shotgun (WGS) entry which is preliminary data.</text>
</comment>
<proteinExistence type="predicted"/>
<dbReference type="InterPro" id="IPR011335">
    <property type="entry name" value="Restrct_endonuc-II-like"/>
</dbReference>
<dbReference type="AlphaFoldDB" id="A0A919B582"/>
<accession>A0A919B582</accession>
<dbReference type="SUPFAM" id="SSF52980">
    <property type="entry name" value="Restriction endonuclease-like"/>
    <property type="match status" value="1"/>
</dbReference>
<gene>
    <name evidence="2" type="ORF">GCM10010218_34360</name>
</gene>
<name>A0A919B582_9ACTN</name>
<dbReference type="PANTHER" id="PTHR35400:SF3">
    <property type="entry name" value="SLL1072 PROTEIN"/>
    <property type="match status" value="1"/>
</dbReference>
<feature type="domain" description="Putative restriction endonuclease" evidence="1">
    <location>
        <begin position="9"/>
        <end position="161"/>
    </location>
</feature>
<organism evidence="2 3">
    <name type="scientific">Streptomyces mashuensis</name>
    <dbReference type="NCBI Taxonomy" id="33904"/>
    <lineage>
        <taxon>Bacteria</taxon>
        <taxon>Bacillati</taxon>
        <taxon>Actinomycetota</taxon>
        <taxon>Actinomycetes</taxon>
        <taxon>Kitasatosporales</taxon>
        <taxon>Streptomycetaceae</taxon>
        <taxon>Streptomyces</taxon>
    </lineage>
</organism>
<dbReference type="Pfam" id="PF05685">
    <property type="entry name" value="Uma2"/>
    <property type="match status" value="1"/>
</dbReference>
<sequence>MTNLEMHRFEAIDAAFPDLHAEMIDGEVCIETLVGWAHGRMVVTLLTQLAAQWCVATKVNTVHDSWQGMTYLRPDLSVADLSHQGVNHEDFPADELALVGEVVSPSTADKDTRRKVEKYAIAGIPYYLVVNPINRECVLHSLPEDGRDRSRVVSKFGDPVPIGAPIDTDLDTSALRTY</sequence>
<dbReference type="CDD" id="cd06260">
    <property type="entry name" value="DUF820-like"/>
    <property type="match status" value="1"/>
</dbReference>
<evidence type="ECO:0000313" key="3">
    <source>
        <dbReference type="Proteomes" id="UP000638313"/>
    </source>
</evidence>
<evidence type="ECO:0000313" key="2">
    <source>
        <dbReference type="EMBL" id="GHF49993.1"/>
    </source>
</evidence>
<dbReference type="Proteomes" id="UP000638313">
    <property type="component" value="Unassembled WGS sequence"/>
</dbReference>
<dbReference type="InterPro" id="IPR008538">
    <property type="entry name" value="Uma2"/>
</dbReference>
<protein>
    <recommendedName>
        <fullName evidence="1">Putative restriction endonuclease domain-containing protein</fullName>
    </recommendedName>
</protein>
<evidence type="ECO:0000259" key="1">
    <source>
        <dbReference type="Pfam" id="PF05685"/>
    </source>
</evidence>
<reference evidence="2" key="2">
    <citation type="submission" date="2020-09" db="EMBL/GenBank/DDBJ databases">
        <authorList>
            <person name="Sun Q."/>
            <person name="Ohkuma M."/>
        </authorList>
    </citation>
    <scope>NUCLEOTIDE SEQUENCE</scope>
    <source>
        <strain evidence="2">JCM 4059</strain>
    </source>
</reference>
<dbReference type="EMBL" id="BNBD01000006">
    <property type="protein sequence ID" value="GHF49993.1"/>
    <property type="molecule type" value="Genomic_DNA"/>
</dbReference>
<dbReference type="Gene3D" id="3.90.1570.10">
    <property type="entry name" value="tt1808, chain A"/>
    <property type="match status" value="1"/>
</dbReference>
<dbReference type="PANTHER" id="PTHR35400">
    <property type="entry name" value="SLR1083 PROTEIN"/>
    <property type="match status" value="1"/>
</dbReference>
<keyword evidence="3" id="KW-1185">Reference proteome</keyword>
<reference evidence="2" key="1">
    <citation type="journal article" date="2014" name="Int. J. Syst. Evol. Microbiol.">
        <title>Complete genome sequence of Corynebacterium casei LMG S-19264T (=DSM 44701T), isolated from a smear-ripened cheese.</title>
        <authorList>
            <consortium name="US DOE Joint Genome Institute (JGI-PGF)"/>
            <person name="Walter F."/>
            <person name="Albersmeier A."/>
            <person name="Kalinowski J."/>
            <person name="Ruckert C."/>
        </authorList>
    </citation>
    <scope>NUCLEOTIDE SEQUENCE</scope>
    <source>
        <strain evidence="2">JCM 4059</strain>
    </source>
</reference>